<evidence type="ECO:0000256" key="1">
    <source>
        <dbReference type="ARBA" id="ARBA00001927"/>
    </source>
</evidence>
<sequence length="80" mass="8867">MTFVITSPCIKELAAECVDVCPVDCISKGDNQYFIDPDICIDCGACEPVCPVKAIFYEDEVPEEESEYIQKAKSFFGTKS</sequence>
<evidence type="ECO:0000256" key="7">
    <source>
        <dbReference type="ARBA" id="ARBA00023004"/>
    </source>
</evidence>
<keyword evidence="6 9" id="KW-0249">Electron transport</keyword>
<reference evidence="11 12" key="1">
    <citation type="submission" date="2020-08" db="EMBL/GenBank/DDBJ databases">
        <title>Genomic Encyclopedia of Type Strains, Phase IV (KMG-IV): sequencing the most valuable type-strain genomes for metagenomic binning, comparative biology and taxonomic classification.</title>
        <authorList>
            <person name="Goeker M."/>
        </authorList>
    </citation>
    <scope>NUCLEOTIDE SEQUENCE [LARGE SCALE GENOMIC DNA]</scope>
    <source>
        <strain evidence="11 12">DSM 105481</strain>
    </source>
</reference>
<comment type="cofactor">
    <cofactor evidence="2 9">
        <name>[4Fe-4S] cluster</name>
        <dbReference type="ChEBI" id="CHEBI:49883"/>
    </cofactor>
</comment>
<dbReference type="PROSITE" id="PS51379">
    <property type="entry name" value="4FE4S_FER_2"/>
    <property type="match status" value="1"/>
</dbReference>
<dbReference type="InterPro" id="IPR017896">
    <property type="entry name" value="4Fe4S_Fe-S-bd"/>
</dbReference>
<dbReference type="PANTHER" id="PTHR42859:SF2">
    <property type="entry name" value="FERREDOXIN"/>
    <property type="match status" value="1"/>
</dbReference>
<protein>
    <recommendedName>
        <fullName evidence="9">Ferredoxin</fullName>
    </recommendedName>
</protein>
<dbReference type="InterPro" id="IPR017900">
    <property type="entry name" value="4Fe4S_Fe_S_CS"/>
</dbReference>
<evidence type="ECO:0000256" key="9">
    <source>
        <dbReference type="RuleBase" id="RU365098"/>
    </source>
</evidence>
<dbReference type="InterPro" id="IPR050294">
    <property type="entry name" value="RnfB_subfamily"/>
</dbReference>
<keyword evidence="5 9" id="KW-0479">Metal-binding</keyword>
<dbReference type="Gene3D" id="3.30.70.20">
    <property type="match status" value="1"/>
</dbReference>
<dbReference type="EMBL" id="JACJHX010000006">
    <property type="protein sequence ID" value="MBA9027134.1"/>
    <property type="molecule type" value="Genomic_DNA"/>
</dbReference>
<keyword evidence="4 9" id="KW-0004">4Fe-4S</keyword>
<name>A0ABR6CQ22_9BACI</name>
<evidence type="ECO:0000256" key="3">
    <source>
        <dbReference type="ARBA" id="ARBA00022448"/>
    </source>
</evidence>
<dbReference type="Proteomes" id="UP000626697">
    <property type="component" value="Unassembled WGS sequence"/>
</dbReference>
<accession>A0ABR6CQ22</accession>
<dbReference type="Pfam" id="PF00037">
    <property type="entry name" value="Fer4"/>
    <property type="match status" value="1"/>
</dbReference>
<evidence type="ECO:0000313" key="12">
    <source>
        <dbReference type="Proteomes" id="UP000626697"/>
    </source>
</evidence>
<dbReference type="SUPFAM" id="SSF54862">
    <property type="entry name" value="4Fe-4S ferredoxins"/>
    <property type="match status" value="1"/>
</dbReference>
<evidence type="ECO:0000256" key="6">
    <source>
        <dbReference type="ARBA" id="ARBA00022982"/>
    </source>
</evidence>
<keyword evidence="8 9" id="KW-0411">Iron-sulfur</keyword>
<evidence type="ECO:0000256" key="8">
    <source>
        <dbReference type="ARBA" id="ARBA00023014"/>
    </source>
</evidence>
<comment type="function">
    <text evidence="9">Ferredoxins are iron-sulfur proteins that transfer electrons in a wide variety of metabolic reactions.</text>
</comment>
<dbReference type="InterPro" id="IPR000813">
    <property type="entry name" value="7Fe_ferredoxin"/>
</dbReference>
<dbReference type="PANTHER" id="PTHR42859">
    <property type="entry name" value="OXIDOREDUCTASE"/>
    <property type="match status" value="1"/>
</dbReference>
<evidence type="ECO:0000259" key="10">
    <source>
        <dbReference type="PROSITE" id="PS51379"/>
    </source>
</evidence>
<comment type="caution">
    <text evidence="11">The sequence shown here is derived from an EMBL/GenBank/DDBJ whole genome shotgun (WGS) entry which is preliminary data.</text>
</comment>
<proteinExistence type="predicted"/>
<organism evidence="11 12">
    <name type="scientific">Peribacillus huizhouensis</name>
    <dbReference type="NCBI Taxonomy" id="1501239"/>
    <lineage>
        <taxon>Bacteria</taxon>
        <taxon>Bacillati</taxon>
        <taxon>Bacillota</taxon>
        <taxon>Bacilli</taxon>
        <taxon>Bacillales</taxon>
        <taxon>Bacillaceae</taxon>
        <taxon>Peribacillus</taxon>
    </lineage>
</organism>
<gene>
    <name evidence="11" type="ORF">HNP81_002424</name>
</gene>
<evidence type="ECO:0000313" key="11">
    <source>
        <dbReference type="EMBL" id="MBA9027134.1"/>
    </source>
</evidence>
<keyword evidence="3 9" id="KW-0813">Transport</keyword>
<evidence type="ECO:0000256" key="2">
    <source>
        <dbReference type="ARBA" id="ARBA00001966"/>
    </source>
</evidence>
<evidence type="ECO:0000256" key="4">
    <source>
        <dbReference type="ARBA" id="ARBA00022485"/>
    </source>
</evidence>
<dbReference type="PRINTS" id="PR00354">
    <property type="entry name" value="7FE8SFRDOXIN"/>
</dbReference>
<evidence type="ECO:0000256" key="5">
    <source>
        <dbReference type="ARBA" id="ARBA00022723"/>
    </source>
</evidence>
<keyword evidence="7 9" id="KW-0408">Iron</keyword>
<dbReference type="PROSITE" id="PS00198">
    <property type="entry name" value="4FE4S_FER_1"/>
    <property type="match status" value="1"/>
</dbReference>
<comment type="cofactor">
    <cofactor evidence="1">
        <name>[3Fe-4S] cluster</name>
        <dbReference type="ChEBI" id="CHEBI:21137"/>
    </cofactor>
</comment>
<dbReference type="RefSeq" id="WP_028391253.1">
    <property type="nucleotide sequence ID" value="NZ_JACJHX010000006.1"/>
</dbReference>
<feature type="domain" description="4Fe-4S ferredoxin-type" evidence="10">
    <location>
        <begin position="31"/>
        <end position="60"/>
    </location>
</feature>
<keyword evidence="12" id="KW-1185">Reference proteome</keyword>